<protein>
    <submittedName>
        <fullName evidence="2">Uncharacterized protein</fullName>
    </submittedName>
</protein>
<name>A0A4Z0V2I0_9BACT</name>
<dbReference type="RefSeq" id="WP_135469850.1">
    <property type="nucleotide sequence ID" value="NZ_CASJDB010000010.1"/>
</dbReference>
<organism evidence="2 3">
    <name type="scientific">Duncaniella freteri</name>
    <dbReference type="NCBI Taxonomy" id="2530391"/>
    <lineage>
        <taxon>Bacteria</taxon>
        <taxon>Pseudomonadati</taxon>
        <taxon>Bacteroidota</taxon>
        <taxon>Bacteroidia</taxon>
        <taxon>Bacteroidales</taxon>
        <taxon>Muribaculaceae</taxon>
        <taxon>Duncaniella</taxon>
    </lineage>
</organism>
<feature type="transmembrane region" description="Helical" evidence="1">
    <location>
        <begin position="7"/>
        <end position="33"/>
    </location>
</feature>
<reference evidence="2 3" key="1">
    <citation type="submission" date="2019-02" db="EMBL/GenBank/DDBJ databases">
        <title>Isolation and identification of novel species under the genus Muribaculum.</title>
        <authorList>
            <person name="Miyake S."/>
            <person name="Ding Y."/>
            <person name="Low A."/>
            <person name="Soh M."/>
            <person name="Seedorf H."/>
        </authorList>
    </citation>
    <scope>NUCLEOTIDE SEQUENCE [LARGE SCALE GENOMIC DNA]</scope>
    <source>
        <strain evidence="2 3">TLL-A3</strain>
    </source>
</reference>
<dbReference type="Proteomes" id="UP000297635">
    <property type="component" value="Unassembled WGS sequence"/>
</dbReference>
<evidence type="ECO:0000313" key="3">
    <source>
        <dbReference type="Proteomes" id="UP000297635"/>
    </source>
</evidence>
<keyword evidence="1" id="KW-0472">Membrane</keyword>
<dbReference type="AlphaFoldDB" id="A0A4Z0V2I0"/>
<evidence type="ECO:0000313" key="2">
    <source>
        <dbReference type="EMBL" id="TGG39356.1"/>
    </source>
</evidence>
<sequence length="170" mass="18571">MSFNKNIMLLASILQSVEFYVIAVTIAAMVVALCGKRAAPGPVREILLSGVISREKVCDGTHLVEPAIEFICFDDGSVVLRRHGLTDVTDRGAVSLAIELKGFDVVIRERIVSGREDGMPVDTASFILDFMAPEHYFITYRSELPSGAVVMASSLTLHNRPGIHVTKRLI</sequence>
<accession>A0A4Z0V2I0</accession>
<gene>
    <name evidence="2" type="ORF">EZ315_00990</name>
</gene>
<keyword evidence="1" id="KW-1133">Transmembrane helix</keyword>
<keyword evidence="1" id="KW-0812">Transmembrane</keyword>
<dbReference type="GeneID" id="82148346"/>
<proteinExistence type="predicted"/>
<comment type="caution">
    <text evidence="2">The sequence shown here is derived from an EMBL/GenBank/DDBJ whole genome shotgun (WGS) entry which is preliminary data.</text>
</comment>
<keyword evidence="3" id="KW-1185">Reference proteome</keyword>
<dbReference type="EMBL" id="SJSA01000001">
    <property type="protein sequence ID" value="TGG39356.1"/>
    <property type="molecule type" value="Genomic_DNA"/>
</dbReference>
<evidence type="ECO:0000256" key="1">
    <source>
        <dbReference type="SAM" id="Phobius"/>
    </source>
</evidence>